<proteinExistence type="predicted"/>
<name>A0ACC0BIN1_CATRO</name>
<comment type="caution">
    <text evidence="1">The sequence shown here is derived from an EMBL/GenBank/DDBJ whole genome shotgun (WGS) entry which is preliminary data.</text>
</comment>
<reference evidence="2" key="1">
    <citation type="journal article" date="2023" name="Nat. Plants">
        <title>Single-cell RNA sequencing provides a high-resolution roadmap for understanding the multicellular compartmentation of specialized metabolism.</title>
        <authorList>
            <person name="Sun S."/>
            <person name="Shen X."/>
            <person name="Li Y."/>
            <person name="Li Y."/>
            <person name="Wang S."/>
            <person name="Li R."/>
            <person name="Zhang H."/>
            <person name="Shen G."/>
            <person name="Guo B."/>
            <person name="Wei J."/>
            <person name="Xu J."/>
            <person name="St-Pierre B."/>
            <person name="Chen S."/>
            <person name="Sun C."/>
        </authorList>
    </citation>
    <scope>NUCLEOTIDE SEQUENCE [LARGE SCALE GENOMIC DNA]</scope>
</reference>
<gene>
    <name evidence="1" type="ORF">M9H77_12865</name>
</gene>
<organism evidence="1 2">
    <name type="scientific">Catharanthus roseus</name>
    <name type="common">Madagascar periwinkle</name>
    <name type="synonym">Vinca rosea</name>
    <dbReference type="NCBI Taxonomy" id="4058"/>
    <lineage>
        <taxon>Eukaryota</taxon>
        <taxon>Viridiplantae</taxon>
        <taxon>Streptophyta</taxon>
        <taxon>Embryophyta</taxon>
        <taxon>Tracheophyta</taxon>
        <taxon>Spermatophyta</taxon>
        <taxon>Magnoliopsida</taxon>
        <taxon>eudicotyledons</taxon>
        <taxon>Gunneridae</taxon>
        <taxon>Pentapetalae</taxon>
        <taxon>asterids</taxon>
        <taxon>lamiids</taxon>
        <taxon>Gentianales</taxon>
        <taxon>Apocynaceae</taxon>
        <taxon>Rauvolfioideae</taxon>
        <taxon>Vinceae</taxon>
        <taxon>Catharanthinae</taxon>
        <taxon>Catharanthus</taxon>
    </lineage>
</organism>
<dbReference type="EMBL" id="CM044703">
    <property type="protein sequence ID" value="KAI5672501.1"/>
    <property type="molecule type" value="Genomic_DNA"/>
</dbReference>
<evidence type="ECO:0000313" key="1">
    <source>
        <dbReference type="EMBL" id="KAI5672501.1"/>
    </source>
</evidence>
<evidence type="ECO:0000313" key="2">
    <source>
        <dbReference type="Proteomes" id="UP001060085"/>
    </source>
</evidence>
<accession>A0ACC0BIN1</accession>
<sequence length="252" mass="29148">MYAISIVRRSRQRGGYVRYHESCGYGAHNQDGNAHGRINHSGANFTPRRQDGIGNFSSCARSFEHTFYNCYEGNRIEVENGIAYRPFERVPRKETRNEKAFTTLYRKFAPTYYLEWEIEVEHLFDAYNVDEDDKATLASCSFSPSILEYILAYRRRKGVGFNTWSELKGALRDKFGVFQFERLELSQAMGNSKGKQEMYISSQGIEKKESMKPSLLGKSSMVDELHKLEMKLTKVLKSMLKQKCLKNILVIP</sequence>
<dbReference type="Proteomes" id="UP001060085">
    <property type="component" value="Linkage Group LG03"/>
</dbReference>
<keyword evidence="2" id="KW-1185">Reference proteome</keyword>
<protein>
    <submittedName>
        <fullName evidence="1">Uncharacterized protein</fullName>
    </submittedName>
</protein>